<gene>
    <name evidence="8" type="ORF">EOE65_06450</name>
</gene>
<keyword evidence="4 6" id="KW-0408">Iron</keyword>
<dbReference type="PIRSF" id="PIRSF000139">
    <property type="entry name" value="Glc_ox_4Fe-4S"/>
    <property type="match status" value="1"/>
</dbReference>
<organism evidence="8 9">
    <name type="scientific">Neptunomonas marina</name>
    <dbReference type="NCBI Taxonomy" id="1815562"/>
    <lineage>
        <taxon>Bacteria</taxon>
        <taxon>Pseudomonadati</taxon>
        <taxon>Pseudomonadota</taxon>
        <taxon>Gammaproteobacteria</taxon>
        <taxon>Oceanospirillales</taxon>
        <taxon>Oceanospirillaceae</taxon>
        <taxon>Neptunomonas</taxon>
    </lineage>
</organism>
<dbReference type="RefSeq" id="WP_127693471.1">
    <property type="nucleotide sequence ID" value="NZ_SACQ01000002.1"/>
</dbReference>
<comment type="function">
    <text evidence="6">Component of a complex that catalyzes the oxidation of glycolate to glyoxylate.</text>
</comment>
<evidence type="ECO:0000256" key="3">
    <source>
        <dbReference type="ARBA" id="ARBA00022737"/>
    </source>
</evidence>
<dbReference type="InterPro" id="IPR012257">
    <property type="entry name" value="Glc_ox_4Fe-4S"/>
</dbReference>
<comment type="catalytic activity">
    <reaction evidence="6">
        <text>glycolate + A = glyoxylate + AH2</text>
        <dbReference type="Rhea" id="RHEA:21264"/>
        <dbReference type="ChEBI" id="CHEBI:13193"/>
        <dbReference type="ChEBI" id="CHEBI:17499"/>
        <dbReference type="ChEBI" id="CHEBI:29805"/>
        <dbReference type="ChEBI" id="CHEBI:36655"/>
        <dbReference type="EC" id="1.1.99.14"/>
    </reaction>
</comment>
<dbReference type="InterPro" id="IPR017900">
    <property type="entry name" value="4Fe4S_Fe_S_CS"/>
</dbReference>
<comment type="caution">
    <text evidence="8">The sequence shown here is derived from an EMBL/GenBank/DDBJ whole genome shotgun (WGS) entry which is preliminary data.</text>
</comment>
<keyword evidence="9" id="KW-1185">Reference proteome</keyword>
<dbReference type="PANTHER" id="PTHR32479">
    <property type="entry name" value="GLYCOLATE OXIDASE IRON-SULFUR SUBUNIT"/>
    <property type="match status" value="1"/>
</dbReference>
<proteinExistence type="predicted"/>
<dbReference type="Pfam" id="PF02754">
    <property type="entry name" value="CCG"/>
    <property type="match status" value="2"/>
</dbReference>
<dbReference type="EMBL" id="SACQ01000002">
    <property type="protein sequence ID" value="RVU31612.1"/>
    <property type="molecule type" value="Genomic_DNA"/>
</dbReference>
<dbReference type="InterPro" id="IPR004017">
    <property type="entry name" value="Cys_rich_dom"/>
</dbReference>
<keyword evidence="2 6" id="KW-0479">Metal-binding</keyword>
<sequence>MQTKIHKRWNKIPAVQEAETILRSCVHCGFCTATCPTYQELSDERDGPRGRIYLIKQFLETGTLTERSRRHLDRCLACRSCETTCPSGVRYGRLLDIGRALAEQTLPRGWLARAQRYLLRTIVPKPKRFRTLLRVAHLFKPVLPKSLQKQVPPLVSANTWPAQRHNRVMLVLQGCVQSVSSPQTNEAATRVLDRLGISLVVAPDAGCCGALTHHLSHEQSTLLAIRQNIDAWWPAVEAGAEAIVVTASGCGVTVKEYGKLLAADPQYAEKAACVSAIAKDIAEVIACEDVNSLAVKLPKKTALHCPCSLQHGQKLPDIVEQLALRMGANLAKTQEKHLCCGSAGSYSLLQPELSERLLTRKLAALAADNPEQIVTANIGCQLHLGAHADVPVKHWIEWLDEALS</sequence>
<reference evidence="8 9" key="1">
    <citation type="submission" date="2019-01" db="EMBL/GenBank/DDBJ databases">
        <authorList>
            <person name="Chen W.-M."/>
        </authorList>
    </citation>
    <scope>NUCLEOTIDE SEQUENCE [LARGE SCALE GENOMIC DNA]</scope>
    <source>
        <strain evidence="8 9">HPM-16</strain>
    </source>
</reference>
<comment type="cofactor">
    <cofactor evidence="6">
        <name>[4Fe-4S] cluster</name>
        <dbReference type="ChEBI" id="CHEBI:49883"/>
    </cofactor>
    <text evidence="6">Binds 2 [4Fe-4S] clusters.</text>
</comment>
<dbReference type="GO" id="GO:0051539">
    <property type="term" value="F:4 iron, 4 sulfur cluster binding"/>
    <property type="evidence" value="ECO:0007669"/>
    <property type="project" value="UniProtKB-UniRule"/>
</dbReference>
<dbReference type="GO" id="GO:0046872">
    <property type="term" value="F:metal ion binding"/>
    <property type="evidence" value="ECO:0007669"/>
    <property type="project" value="UniProtKB-UniRule"/>
</dbReference>
<name>A0A437QAM1_9GAMM</name>
<dbReference type="SUPFAM" id="SSF54862">
    <property type="entry name" value="4Fe-4S ferredoxins"/>
    <property type="match status" value="1"/>
</dbReference>
<dbReference type="PROSITE" id="PS00198">
    <property type="entry name" value="4FE4S_FER_1"/>
    <property type="match status" value="1"/>
</dbReference>
<keyword evidence="6" id="KW-0249">Electron transport</keyword>
<evidence type="ECO:0000259" key="7">
    <source>
        <dbReference type="PROSITE" id="PS51379"/>
    </source>
</evidence>
<evidence type="ECO:0000256" key="6">
    <source>
        <dbReference type="PIRNR" id="PIRNR000139"/>
    </source>
</evidence>
<dbReference type="Gene3D" id="1.10.1060.10">
    <property type="entry name" value="Alpha-helical ferredoxin"/>
    <property type="match status" value="1"/>
</dbReference>
<evidence type="ECO:0000313" key="9">
    <source>
        <dbReference type="Proteomes" id="UP000282818"/>
    </source>
</evidence>
<dbReference type="EC" id="1.1.99.14" evidence="6"/>
<evidence type="ECO:0000256" key="4">
    <source>
        <dbReference type="ARBA" id="ARBA00023004"/>
    </source>
</evidence>
<dbReference type="GO" id="GO:0019154">
    <property type="term" value="F:glycolate dehydrogenase activity"/>
    <property type="evidence" value="ECO:0007669"/>
    <property type="project" value="UniProtKB-EC"/>
</dbReference>
<keyword evidence="1 6" id="KW-0004">4Fe-4S</keyword>
<evidence type="ECO:0000256" key="5">
    <source>
        <dbReference type="ARBA" id="ARBA00023014"/>
    </source>
</evidence>
<evidence type="ECO:0000313" key="8">
    <source>
        <dbReference type="EMBL" id="RVU31612.1"/>
    </source>
</evidence>
<keyword evidence="6" id="KW-0813">Transport</keyword>
<evidence type="ECO:0000256" key="2">
    <source>
        <dbReference type="ARBA" id="ARBA00022723"/>
    </source>
</evidence>
<keyword evidence="3" id="KW-0677">Repeat</keyword>
<dbReference type="Pfam" id="PF13183">
    <property type="entry name" value="Fer4_8"/>
    <property type="match status" value="1"/>
</dbReference>
<dbReference type="InterPro" id="IPR009051">
    <property type="entry name" value="Helical_ferredxn"/>
</dbReference>
<dbReference type="InterPro" id="IPR017896">
    <property type="entry name" value="4Fe4S_Fe-S-bd"/>
</dbReference>
<dbReference type="AlphaFoldDB" id="A0A437QAM1"/>
<protein>
    <recommendedName>
        <fullName evidence="6">Glycolate oxidase iron-sulfur subunit</fullName>
        <ecNumber evidence="6">1.1.99.14</ecNumber>
    </recommendedName>
</protein>
<feature type="domain" description="4Fe-4S ferredoxin-type" evidence="7">
    <location>
        <begin position="66"/>
        <end position="89"/>
    </location>
</feature>
<keyword evidence="5 6" id="KW-0411">Iron-sulfur</keyword>
<comment type="catalytic activity">
    <reaction evidence="6">
        <text>(R)-lactate + A = pyruvate + AH2</text>
        <dbReference type="Rhea" id="RHEA:15089"/>
        <dbReference type="ChEBI" id="CHEBI:13193"/>
        <dbReference type="ChEBI" id="CHEBI:15361"/>
        <dbReference type="ChEBI" id="CHEBI:16004"/>
        <dbReference type="ChEBI" id="CHEBI:17499"/>
    </reaction>
</comment>
<dbReference type="Proteomes" id="UP000282818">
    <property type="component" value="Unassembled WGS sequence"/>
</dbReference>
<dbReference type="PROSITE" id="PS51379">
    <property type="entry name" value="4FE4S_FER_2"/>
    <property type="match status" value="2"/>
</dbReference>
<dbReference type="NCBIfam" id="NF008434">
    <property type="entry name" value="PRK11274.1"/>
    <property type="match status" value="1"/>
</dbReference>
<evidence type="ECO:0000256" key="1">
    <source>
        <dbReference type="ARBA" id="ARBA00022485"/>
    </source>
</evidence>
<dbReference type="PANTHER" id="PTHR32479:SF17">
    <property type="entry name" value="GLYCOLATE OXIDASE IRON-SULFUR SUBUNIT"/>
    <property type="match status" value="1"/>
</dbReference>
<accession>A0A437QAM1</accession>
<feature type="domain" description="4Fe-4S ferredoxin-type" evidence="7">
    <location>
        <begin position="16"/>
        <end position="46"/>
    </location>
</feature>